<dbReference type="InterPro" id="IPR007588">
    <property type="entry name" value="Znf_FLYWCH"/>
</dbReference>
<dbReference type="Gene3D" id="2.20.25.240">
    <property type="match status" value="1"/>
</dbReference>
<reference evidence="5" key="1">
    <citation type="submission" date="2021-02" db="EMBL/GenBank/DDBJ databases">
        <authorList>
            <person name="Nowell W R."/>
        </authorList>
    </citation>
    <scope>NUCLEOTIDE SEQUENCE</scope>
</reference>
<evidence type="ECO:0000313" key="7">
    <source>
        <dbReference type="Proteomes" id="UP000663829"/>
    </source>
</evidence>
<name>A0A815GBW5_9BILA</name>
<dbReference type="GO" id="GO:0008270">
    <property type="term" value="F:zinc ion binding"/>
    <property type="evidence" value="ECO:0007669"/>
    <property type="project" value="UniProtKB-KW"/>
</dbReference>
<dbReference type="OrthoDB" id="7490491at2759"/>
<dbReference type="Pfam" id="PF04500">
    <property type="entry name" value="FLYWCH"/>
    <property type="match status" value="1"/>
</dbReference>
<protein>
    <recommendedName>
        <fullName evidence="4">FLYWCH-type domain-containing protein</fullName>
    </recommendedName>
</protein>
<dbReference type="AlphaFoldDB" id="A0A815GBW5"/>
<evidence type="ECO:0000256" key="2">
    <source>
        <dbReference type="ARBA" id="ARBA00022771"/>
    </source>
</evidence>
<sequence>MTVLLSVPLSGTKTKTSGNLRSEADVEAFVNIKKSNDMIYYAGYVYTIARRTDIKNIFRCENRDCKGRCHTNLAMDSFFSQPTAHSHATNPNRFEINKVKSEIKHRAAHTDESSSSILHGVLRTMPLSAVGDLPSDDTLLRTIQRQREAVPLSPNSYLPDVLKKTDRGEDFILYESNHMIIFTCKSNLDVLKNCNHCFADGTFSVRLDDAQFC</sequence>
<evidence type="ECO:0000313" key="5">
    <source>
        <dbReference type="EMBL" id="CAF1336689.1"/>
    </source>
</evidence>
<evidence type="ECO:0000256" key="1">
    <source>
        <dbReference type="ARBA" id="ARBA00022723"/>
    </source>
</evidence>
<keyword evidence="3" id="KW-0862">Zinc</keyword>
<gene>
    <name evidence="5" type="ORF">GPM918_LOCUS30224</name>
    <name evidence="6" type="ORF">SRO942_LOCUS30830</name>
</gene>
<evidence type="ECO:0000259" key="4">
    <source>
        <dbReference type="Pfam" id="PF04500"/>
    </source>
</evidence>
<dbReference type="EMBL" id="CAJNOQ010014193">
    <property type="protein sequence ID" value="CAF1336689.1"/>
    <property type="molecule type" value="Genomic_DNA"/>
</dbReference>
<dbReference type="Proteomes" id="UP000663829">
    <property type="component" value="Unassembled WGS sequence"/>
</dbReference>
<accession>A0A815GBW5</accession>
<comment type="caution">
    <text evidence="5">The sequence shown here is derived from an EMBL/GenBank/DDBJ whole genome shotgun (WGS) entry which is preliminary data.</text>
</comment>
<feature type="domain" description="FLYWCH-type" evidence="4">
    <location>
        <begin position="32"/>
        <end position="87"/>
    </location>
</feature>
<keyword evidence="1" id="KW-0479">Metal-binding</keyword>
<organism evidence="5 7">
    <name type="scientific">Didymodactylos carnosus</name>
    <dbReference type="NCBI Taxonomy" id="1234261"/>
    <lineage>
        <taxon>Eukaryota</taxon>
        <taxon>Metazoa</taxon>
        <taxon>Spiralia</taxon>
        <taxon>Gnathifera</taxon>
        <taxon>Rotifera</taxon>
        <taxon>Eurotatoria</taxon>
        <taxon>Bdelloidea</taxon>
        <taxon>Philodinida</taxon>
        <taxon>Philodinidae</taxon>
        <taxon>Didymodactylos</taxon>
    </lineage>
</organism>
<proteinExistence type="predicted"/>
<evidence type="ECO:0000313" key="6">
    <source>
        <dbReference type="EMBL" id="CAF4194389.1"/>
    </source>
</evidence>
<evidence type="ECO:0000256" key="3">
    <source>
        <dbReference type="ARBA" id="ARBA00022833"/>
    </source>
</evidence>
<keyword evidence="7" id="KW-1185">Reference proteome</keyword>
<keyword evidence="2" id="KW-0863">Zinc-finger</keyword>
<dbReference type="Proteomes" id="UP000681722">
    <property type="component" value="Unassembled WGS sequence"/>
</dbReference>
<dbReference type="EMBL" id="CAJOBC010056387">
    <property type="protein sequence ID" value="CAF4194389.1"/>
    <property type="molecule type" value="Genomic_DNA"/>
</dbReference>